<gene>
    <name evidence="1" type="ORF">FBBNIHIM_02325</name>
</gene>
<reference evidence="1" key="1">
    <citation type="submission" date="2022-05" db="EMBL/GenBank/DDBJ databases">
        <authorList>
            <person name="Blom J."/>
        </authorList>
    </citation>
    <scope>NUCLEOTIDE SEQUENCE</scope>
    <source>
        <strain evidence="1">Type strain: CPO20170097</strain>
    </source>
</reference>
<comment type="caution">
    <text evidence="1">The sequence shown here is derived from an EMBL/GenBank/DDBJ whole genome shotgun (WGS) entry which is preliminary data.</text>
</comment>
<dbReference type="RefSeq" id="WP_253896799.1">
    <property type="nucleotide sequence ID" value="NZ_CALSBS010000001.1"/>
</dbReference>
<dbReference type="EMBL" id="CALSBS010000001">
    <property type="protein sequence ID" value="CAH6635650.1"/>
    <property type="molecule type" value="Genomic_DNA"/>
</dbReference>
<dbReference type="Proteomes" id="UP001152651">
    <property type="component" value="Unassembled WGS sequence"/>
</dbReference>
<accession>A0ABM9F4J1</accession>
<evidence type="ECO:0000313" key="2">
    <source>
        <dbReference type="Proteomes" id="UP001152651"/>
    </source>
</evidence>
<organism evidence="1 2">
    <name type="scientific">Pseudocitrobacter vendiensis</name>
    <dbReference type="NCBI Taxonomy" id="2488306"/>
    <lineage>
        <taxon>Bacteria</taxon>
        <taxon>Pseudomonadati</taxon>
        <taxon>Pseudomonadota</taxon>
        <taxon>Gammaproteobacteria</taxon>
        <taxon>Enterobacterales</taxon>
        <taxon>Enterobacteriaceae</taxon>
        <taxon>Pseudocitrobacter</taxon>
    </lineage>
</organism>
<evidence type="ECO:0000313" key="1">
    <source>
        <dbReference type="EMBL" id="CAH6635650.1"/>
    </source>
</evidence>
<name>A0ABM9F4J1_9ENTR</name>
<proteinExistence type="predicted"/>
<sequence length="65" mass="7650">MLLKQGVVSSGEYVGWELQVVDDTNGETGGFYLVLRNDIEVFDYWFEKKEFLENQLADFDVHWKT</sequence>
<protein>
    <submittedName>
        <fullName evidence="1">Uncharacterized protein</fullName>
    </submittedName>
</protein>
<keyword evidence="2" id="KW-1185">Reference proteome</keyword>